<dbReference type="InterPro" id="IPR013762">
    <property type="entry name" value="Integrase-like_cat_sf"/>
</dbReference>
<feature type="domain" description="DNA binding HTH" evidence="2">
    <location>
        <begin position="347"/>
        <end position="371"/>
    </location>
</feature>
<reference evidence="5 6" key="1">
    <citation type="submission" date="2023-10" db="EMBL/GenBank/DDBJ databases">
        <title>Surface-active antibiotics is a multifunctional adaptation for post-fire microbes.</title>
        <authorList>
            <person name="Liu M.D."/>
            <person name="Du Y."/>
            <person name="Koupaei S.K."/>
            <person name="Kim N.R."/>
            <person name="Zhang W."/>
            <person name="Traxler M.F."/>
        </authorList>
    </citation>
    <scope>NUCLEOTIDE SEQUENCE [LARGE SCALE GENOMIC DNA]</scope>
    <source>
        <strain evidence="5 6">F3</strain>
    </source>
</reference>
<evidence type="ECO:0000256" key="1">
    <source>
        <dbReference type="ARBA" id="ARBA00023172"/>
    </source>
</evidence>
<feature type="domain" description="Integrase catalytic" evidence="4">
    <location>
        <begin position="157"/>
        <end position="277"/>
    </location>
</feature>
<dbReference type="EMBL" id="CP136513">
    <property type="protein sequence ID" value="WOD18685.1"/>
    <property type="molecule type" value="Genomic_DNA"/>
</dbReference>
<evidence type="ECO:0000259" key="4">
    <source>
        <dbReference type="Pfam" id="PF12835"/>
    </source>
</evidence>
<dbReference type="InterPro" id="IPR002197">
    <property type="entry name" value="HTH_Fis"/>
</dbReference>
<evidence type="ECO:0000259" key="2">
    <source>
        <dbReference type="Pfam" id="PF02954"/>
    </source>
</evidence>
<dbReference type="Pfam" id="PF02954">
    <property type="entry name" value="HTH_8"/>
    <property type="match status" value="1"/>
</dbReference>
<protein>
    <submittedName>
        <fullName evidence="5">Integrase domain-containing protein</fullName>
    </submittedName>
</protein>
<feature type="domain" description="Putative integrase N-terminal" evidence="3">
    <location>
        <begin position="47"/>
        <end position="116"/>
    </location>
</feature>
<dbReference type="RefSeq" id="WP_317020941.1">
    <property type="nucleotide sequence ID" value="NZ_CP136513.1"/>
</dbReference>
<sequence>MSAILDVREALDKYRLPADFKAVLEELLERNVDRGNSAATGSPKTLSMQTQKCRTMTLGKSFEDLRQNGFALQSPYLLKHKHVQFLVNFWLHRKLTRGTIENKLTYLRALADWTRKPKLVGTLADYVDRENHDLLRSHVPRIDKSWVANGIDAERKIKEVAATDRNVAVQLKLQAAFGLRVEESFLLRPAQAVRNDGLLHVTRGTPGGRDRLVPIGLRLAVLEEAAELSNLYTGTTIPHGYTKQQWRDRYYHVLRKHGVRHSGIGVTSHGLRHQFLQQMYETLAGAPAPIKQQRESASAKLHREARQRVVQAAGHSDVSKSNAYLTMRNAATVRVSRELTPEAAKRAIVEARGVKSQAAANLGISRQALYRLLERDR</sequence>
<dbReference type="SUPFAM" id="SSF56349">
    <property type="entry name" value="DNA breaking-rejoining enzymes"/>
    <property type="match status" value="1"/>
</dbReference>
<keyword evidence="1" id="KW-0233">DNA recombination</keyword>
<dbReference type="Proteomes" id="UP001302652">
    <property type="component" value="Chromosome 1"/>
</dbReference>
<dbReference type="Gene3D" id="1.10.10.60">
    <property type="entry name" value="Homeodomain-like"/>
    <property type="match status" value="1"/>
</dbReference>
<keyword evidence="6" id="KW-1185">Reference proteome</keyword>
<evidence type="ECO:0000313" key="6">
    <source>
        <dbReference type="Proteomes" id="UP001302652"/>
    </source>
</evidence>
<dbReference type="InterPro" id="IPR024457">
    <property type="entry name" value="Putative_integrase_N"/>
</dbReference>
<evidence type="ECO:0000259" key="3">
    <source>
        <dbReference type="Pfam" id="PF12834"/>
    </source>
</evidence>
<dbReference type="Gene3D" id="1.10.443.10">
    <property type="entry name" value="Intergrase catalytic core"/>
    <property type="match status" value="1"/>
</dbReference>
<evidence type="ECO:0000313" key="5">
    <source>
        <dbReference type="EMBL" id="WOD18685.1"/>
    </source>
</evidence>
<proteinExistence type="predicted"/>
<accession>A0ABZ0ENE2</accession>
<dbReference type="InterPro" id="IPR011010">
    <property type="entry name" value="DNA_brk_join_enz"/>
</dbReference>
<dbReference type="Pfam" id="PF12834">
    <property type="entry name" value="Phage_int_SAM_2"/>
    <property type="match status" value="1"/>
</dbReference>
<gene>
    <name evidence="5" type="ORF">RW095_38980</name>
</gene>
<dbReference type="InterPro" id="IPR024456">
    <property type="entry name" value="Integrase_catalytic_putative"/>
</dbReference>
<organism evidence="5 6">
    <name type="scientific">Paraburkholderia kirstenboschensis</name>
    <dbReference type="NCBI Taxonomy" id="1245436"/>
    <lineage>
        <taxon>Bacteria</taxon>
        <taxon>Pseudomonadati</taxon>
        <taxon>Pseudomonadota</taxon>
        <taxon>Betaproteobacteria</taxon>
        <taxon>Burkholderiales</taxon>
        <taxon>Burkholderiaceae</taxon>
        <taxon>Paraburkholderia</taxon>
    </lineage>
</organism>
<name>A0ABZ0ENE2_9BURK</name>
<dbReference type="Pfam" id="PF12835">
    <property type="entry name" value="Integrase_1"/>
    <property type="match status" value="1"/>
</dbReference>